<keyword evidence="1" id="KW-1133">Transmembrane helix</keyword>
<feature type="transmembrane region" description="Helical" evidence="1">
    <location>
        <begin position="76"/>
        <end position="97"/>
    </location>
</feature>
<evidence type="ECO:0000313" key="3">
    <source>
        <dbReference type="Proteomes" id="UP000267464"/>
    </source>
</evidence>
<comment type="caution">
    <text evidence="2">The sequence shown here is derived from an EMBL/GenBank/DDBJ whole genome shotgun (WGS) entry which is preliminary data.</text>
</comment>
<gene>
    <name evidence="2" type="ORF">DZC73_16230</name>
</gene>
<reference evidence="2 3" key="1">
    <citation type="submission" date="2018-08" db="EMBL/GenBank/DDBJ databases">
        <authorList>
            <person name="Khan S.A."/>
            <person name="Jeon C.O."/>
            <person name="Chun B.H."/>
            <person name="Jeong S.E."/>
        </authorList>
    </citation>
    <scope>NUCLEOTIDE SEQUENCE [LARGE SCALE GENOMIC DNA]</scope>
    <source>
        <strain evidence="2 3">S-16</strain>
    </source>
</reference>
<keyword evidence="1" id="KW-0472">Membrane</keyword>
<sequence>MRILSNMELQAVGGGDDELQTVTITGLRMDPGMTPAQIFAYNQAANNQASATLGIGGAAIMVGAAVLTALATPEILAGAIVVSVATGTVMLLGAAAIRFQGAFGGPGG</sequence>
<keyword evidence="1" id="KW-0812">Transmembrane</keyword>
<dbReference type="RefSeq" id="WP_124541396.1">
    <property type="nucleotide sequence ID" value="NZ_QUSW01000004.1"/>
</dbReference>
<dbReference type="EMBL" id="QUSW01000004">
    <property type="protein sequence ID" value="RQP23677.1"/>
    <property type="molecule type" value="Genomic_DNA"/>
</dbReference>
<proteinExistence type="predicted"/>
<feature type="transmembrane region" description="Helical" evidence="1">
    <location>
        <begin position="51"/>
        <end position="70"/>
    </location>
</feature>
<evidence type="ECO:0000256" key="1">
    <source>
        <dbReference type="SAM" id="Phobius"/>
    </source>
</evidence>
<name>A0A3N7HNC9_9BURK</name>
<keyword evidence="3" id="KW-1185">Reference proteome</keyword>
<evidence type="ECO:0000313" key="2">
    <source>
        <dbReference type="EMBL" id="RQP23677.1"/>
    </source>
</evidence>
<dbReference type="AlphaFoldDB" id="A0A3N7HNC9"/>
<accession>A0A3N7HNC9</accession>
<organism evidence="2 3">
    <name type="scientific">Piscinibacter terrae</name>
    <dbReference type="NCBI Taxonomy" id="2496871"/>
    <lineage>
        <taxon>Bacteria</taxon>
        <taxon>Pseudomonadati</taxon>
        <taxon>Pseudomonadota</taxon>
        <taxon>Betaproteobacteria</taxon>
        <taxon>Burkholderiales</taxon>
        <taxon>Sphaerotilaceae</taxon>
        <taxon>Piscinibacter</taxon>
    </lineage>
</organism>
<protein>
    <submittedName>
        <fullName evidence="2">Uncharacterized protein</fullName>
    </submittedName>
</protein>
<dbReference type="Proteomes" id="UP000267464">
    <property type="component" value="Unassembled WGS sequence"/>
</dbReference>
<reference evidence="2 3" key="2">
    <citation type="submission" date="2018-12" db="EMBL/GenBank/DDBJ databases">
        <title>Rhizobacter gummiphilus sp. nov., a rubber-degrading bacterium isolated from the soil of a botanical garden in Japan.</title>
        <authorList>
            <person name="Shunsuke S.S."/>
        </authorList>
    </citation>
    <scope>NUCLEOTIDE SEQUENCE [LARGE SCALE GENOMIC DNA]</scope>
    <source>
        <strain evidence="2 3">S-16</strain>
    </source>
</reference>